<evidence type="ECO:0000313" key="3">
    <source>
        <dbReference type="Proteomes" id="UP000199101"/>
    </source>
</evidence>
<evidence type="ECO:0000256" key="1">
    <source>
        <dbReference type="SAM" id="Phobius"/>
    </source>
</evidence>
<feature type="transmembrane region" description="Helical" evidence="1">
    <location>
        <begin position="118"/>
        <end position="135"/>
    </location>
</feature>
<dbReference type="Proteomes" id="UP000199101">
    <property type="component" value="Unassembled WGS sequence"/>
</dbReference>
<dbReference type="STRING" id="410764.GA0061103_4985"/>
<keyword evidence="1" id="KW-0812">Transmembrane</keyword>
<accession>A0A1C3W792</accession>
<reference evidence="3" key="1">
    <citation type="submission" date="2016-08" db="EMBL/GenBank/DDBJ databases">
        <authorList>
            <person name="Varghese N."/>
            <person name="Submissions Spin"/>
        </authorList>
    </citation>
    <scope>NUCLEOTIDE SEQUENCE [LARGE SCALE GENOMIC DNA]</scope>
    <source>
        <strain evidence="3">HAMBI 2975</strain>
    </source>
</reference>
<organism evidence="2 3">
    <name type="scientific">Rhizobium multihospitium</name>
    <dbReference type="NCBI Taxonomy" id="410764"/>
    <lineage>
        <taxon>Bacteria</taxon>
        <taxon>Pseudomonadati</taxon>
        <taxon>Pseudomonadota</taxon>
        <taxon>Alphaproteobacteria</taxon>
        <taxon>Hyphomicrobiales</taxon>
        <taxon>Rhizobiaceae</taxon>
        <taxon>Rhizobium/Agrobacterium group</taxon>
        <taxon>Rhizobium</taxon>
    </lineage>
</organism>
<gene>
    <name evidence="2" type="ORF">GA0061103_4985</name>
</gene>
<feature type="transmembrane region" description="Helical" evidence="1">
    <location>
        <begin position="68"/>
        <end position="87"/>
    </location>
</feature>
<protein>
    <recommendedName>
        <fullName evidence="4">Major Facilitator Superfamily protein</fullName>
    </recommendedName>
</protein>
<proteinExistence type="predicted"/>
<sequence>MEVGSIYVSCMTQRDLTHPDVLQPSRAVLAAWDAVSATALCVAEFMPVSFLSPIATDLGVTEGRMGQAISISGTFAVLISLSVSNLARLIDRCLVLSSFSLILVASGLSEGAGWQTSFSFAAAALAGSSLLAVLARRSIRRKPH</sequence>
<evidence type="ECO:0008006" key="4">
    <source>
        <dbReference type="Google" id="ProtNLM"/>
    </source>
</evidence>
<name>A0A1C3W792_9HYPH</name>
<keyword evidence="1" id="KW-0472">Membrane</keyword>
<keyword evidence="1" id="KW-1133">Transmembrane helix</keyword>
<feature type="transmembrane region" description="Helical" evidence="1">
    <location>
        <begin position="94"/>
        <end position="112"/>
    </location>
</feature>
<dbReference type="AlphaFoldDB" id="A0A1C3W792"/>
<evidence type="ECO:0000313" key="2">
    <source>
        <dbReference type="EMBL" id="SCB35883.1"/>
    </source>
</evidence>
<keyword evidence="3" id="KW-1185">Reference proteome</keyword>
<dbReference type="EMBL" id="FMAG01000004">
    <property type="protein sequence ID" value="SCB35883.1"/>
    <property type="molecule type" value="Genomic_DNA"/>
</dbReference>